<dbReference type="InterPro" id="IPR038765">
    <property type="entry name" value="Papain-like_cys_pep_sf"/>
</dbReference>
<dbReference type="PANTHER" id="PTHR21646:SF33">
    <property type="entry name" value="UBIQUITIN CARBOXYL-TERMINAL HYDROLASE 22"/>
    <property type="match status" value="1"/>
</dbReference>
<keyword evidence="19" id="KW-1185">Reference proteome</keyword>
<comment type="subcellular location">
    <subcellularLocation>
        <location evidence="2">Nucleus</location>
    </subcellularLocation>
</comment>
<comment type="catalytic activity">
    <reaction evidence="1">
        <text>Thiol-dependent hydrolysis of ester, thioester, amide, peptide and isopeptide bonds formed by the C-terminal Gly of ubiquitin (a 76-residue protein attached to proteins as an intracellular targeting signal).</text>
        <dbReference type="EC" id="3.4.19.12"/>
    </reaction>
</comment>
<comment type="similarity">
    <text evidence="14">Belongs to the peptidase C19 family. UBP8 subfamily.</text>
</comment>
<evidence type="ECO:0000256" key="3">
    <source>
        <dbReference type="ARBA" id="ARBA00012759"/>
    </source>
</evidence>
<evidence type="ECO:0000256" key="11">
    <source>
        <dbReference type="ARBA" id="ARBA00023015"/>
    </source>
</evidence>
<evidence type="ECO:0000259" key="17">
    <source>
        <dbReference type="PROSITE" id="PS50271"/>
    </source>
</evidence>
<evidence type="ECO:0000256" key="10">
    <source>
        <dbReference type="ARBA" id="ARBA00022833"/>
    </source>
</evidence>
<dbReference type="Gene3D" id="3.90.70.10">
    <property type="entry name" value="Cysteine proteinases"/>
    <property type="match status" value="1"/>
</dbReference>
<dbReference type="Pfam" id="PF02148">
    <property type="entry name" value="zf-UBP"/>
    <property type="match status" value="1"/>
</dbReference>
<dbReference type="AlphaFoldDB" id="A0A8S9XW38"/>
<dbReference type="InterPro" id="IPR018200">
    <property type="entry name" value="USP_CS"/>
</dbReference>
<dbReference type="Gene3D" id="3.30.40.10">
    <property type="entry name" value="Zinc/RING finger domain, C3HC4 (zinc finger)"/>
    <property type="match status" value="1"/>
</dbReference>
<dbReference type="GO" id="GO:0004843">
    <property type="term" value="F:cysteine-type deubiquitinase activity"/>
    <property type="evidence" value="ECO:0007669"/>
    <property type="project" value="UniProtKB-EC"/>
</dbReference>
<keyword evidence="5" id="KW-0479">Metal-binding</keyword>
<name>A0A8S9XW38_APOLU</name>
<dbReference type="InterPro" id="IPR013083">
    <property type="entry name" value="Znf_RING/FYVE/PHD"/>
</dbReference>
<evidence type="ECO:0000313" key="18">
    <source>
        <dbReference type="EMBL" id="KAF6213133.1"/>
    </source>
</evidence>
<evidence type="ECO:0000256" key="12">
    <source>
        <dbReference type="ARBA" id="ARBA00023163"/>
    </source>
</evidence>
<evidence type="ECO:0000256" key="5">
    <source>
        <dbReference type="ARBA" id="ARBA00022723"/>
    </source>
</evidence>
<keyword evidence="13" id="KW-0539">Nucleus</keyword>
<evidence type="ECO:0000256" key="6">
    <source>
        <dbReference type="ARBA" id="ARBA00022771"/>
    </source>
</evidence>
<dbReference type="InterPro" id="IPR050185">
    <property type="entry name" value="Ub_carboxyl-term_hydrolase"/>
</dbReference>
<proteinExistence type="inferred from homology"/>
<evidence type="ECO:0000256" key="14">
    <source>
        <dbReference type="ARBA" id="ARBA00038490"/>
    </source>
</evidence>
<dbReference type="InterPro" id="IPR001394">
    <property type="entry name" value="Peptidase_C19_UCH"/>
</dbReference>
<dbReference type="InterPro" id="IPR001607">
    <property type="entry name" value="Znf_UBP"/>
</dbReference>
<dbReference type="Pfam" id="PF00443">
    <property type="entry name" value="UCH"/>
    <property type="match status" value="1"/>
</dbReference>
<dbReference type="PROSITE" id="PS50271">
    <property type="entry name" value="ZF_UBP"/>
    <property type="match status" value="1"/>
</dbReference>
<keyword evidence="9" id="KW-0788">Thiol protease</keyword>
<keyword evidence="7" id="KW-0833">Ubl conjugation pathway</keyword>
<keyword evidence="4" id="KW-0645">Protease</keyword>
<evidence type="ECO:0000256" key="15">
    <source>
        <dbReference type="PROSITE-ProRule" id="PRU00502"/>
    </source>
</evidence>
<evidence type="ECO:0000259" key="16">
    <source>
        <dbReference type="PROSITE" id="PS50235"/>
    </source>
</evidence>
<dbReference type="GO" id="GO:0008270">
    <property type="term" value="F:zinc ion binding"/>
    <property type="evidence" value="ECO:0007669"/>
    <property type="project" value="UniProtKB-KW"/>
</dbReference>
<dbReference type="EMBL" id="WIXP02000003">
    <property type="protein sequence ID" value="KAF6213133.1"/>
    <property type="molecule type" value="Genomic_DNA"/>
</dbReference>
<dbReference type="EC" id="3.4.19.12" evidence="3"/>
<evidence type="ECO:0000256" key="13">
    <source>
        <dbReference type="ARBA" id="ARBA00023242"/>
    </source>
</evidence>
<keyword evidence="6 15" id="KW-0863">Zinc-finger</keyword>
<dbReference type="GO" id="GO:0005634">
    <property type="term" value="C:nucleus"/>
    <property type="evidence" value="ECO:0007669"/>
    <property type="project" value="UniProtKB-SubCell"/>
</dbReference>
<dbReference type="SUPFAM" id="SSF54001">
    <property type="entry name" value="Cysteine proteinases"/>
    <property type="match status" value="1"/>
</dbReference>
<keyword evidence="11" id="KW-0805">Transcription regulation</keyword>
<dbReference type="OrthoDB" id="47475at2759"/>
<keyword evidence="8" id="KW-0378">Hydrolase</keyword>
<sequence length="466" mass="53937">MGPCEHIKAFKAENGLDTYRTIFAYFVSRTKIKEPIYHKIMMRCFDSDYCHNHRLLSCLSCIYFGCYDKHATYHVKNTSHYLFVELSNGHLMCMACDDYIYDSDAEEIADVERNNCPERHDHFDSWKPSNDDVKTLADQTHSVVVLPNPRIGMQGITNMGSTCFMNVVMQAFFHTPMLRDYFFADKHKCYAEKKNDCLSCHFYKLFQKYYDEEGGPLSLHEIMFFIWKNVPSLRSNGQHDAHEFFESALFWLNKHSSPPGTESSNPDCIIDVIFHGQMQSEVMCLSCRNISTTMDPFCNVSLDIPEPTAAVDLFECLQHFTRPETLTESKCAVCAMEVLTKQMTFSVLPLVIVIHLKRFEHVNKKKKKKTLKVPFPLDLDMSPYVTGYRNEPGESKSTVDNRYTLYAVVVHDSTTVDTGHYLAFIRRSKNTWFECNDLDVDPASEAKVMGCEGYLLFYHKTVLFYK</sequence>
<feature type="domain" description="UBP-type" evidence="17">
    <location>
        <begin position="2"/>
        <end position="119"/>
    </location>
</feature>
<evidence type="ECO:0000256" key="9">
    <source>
        <dbReference type="ARBA" id="ARBA00022807"/>
    </source>
</evidence>
<evidence type="ECO:0000256" key="1">
    <source>
        <dbReference type="ARBA" id="ARBA00000707"/>
    </source>
</evidence>
<gene>
    <name evidence="18" type="ORF">GE061_010848</name>
</gene>
<keyword evidence="12" id="KW-0804">Transcription</keyword>
<dbReference type="GO" id="GO:0016579">
    <property type="term" value="P:protein deubiquitination"/>
    <property type="evidence" value="ECO:0007669"/>
    <property type="project" value="InterPro"/>
</dbReference>
<dbReference type="SUPFAM" id="SSF57850">
    <property type="entry name" value="RING/U-box"/>
    <property type="match status" value="1"/>
</dbReference>
<comment type="caution">
    <text evidence="18">The sequence shown here is derived from an EMBL/GenBank/DDBJ whole genome shotgun (WGS) entry which is preliminary data.</text>
</comment>
<keyword evidence="10" id="KW-0862">Zinc</keyword>
<protein>
    <recommendedName>
        <fullName evidence="3">ubiquitinyl hydrolase 1</fullName>
        <ecNumber evidence="3">3.4.19.12</ecNumber>
    </recommendedName>
</protein>
<accession>A0A8S9XW38</accession>
<organism evidence="18 19">
    <name type="scientific">Apolygus lucorum</name>
    <name type="common">Small green plant bug</name>
    <name type="synonym">Lygocoris lucorum</name>
    <dbReference type="NCBI Taxonomy" id="248454"/>
    <lineage>
        <taxon>Eukaryota</taxon>
        <taxon>Metazoa</taxon>
        <taxon>Ecdysozoa</taxon>
        <taxon>Arthropoda</taxon>
        <taxon>Hexapoda</taxon>
        <taxon>Insecta</taxon>
        <taxon>Pterygota</taxon>
        <taxon>Neoptera</taxon>
        <taxon>Paraneoptera</taxon>
        <taxon>Hemiptera</taxon>
        <taxon>Heteroptera</taxon>
        <taxon>Panheteroptera</taxon>
        <taxon>Cimicomorpha</taxon>
        <taxon>Miridae</taxon>
        <taxon>Mirini</taxon>
        <taxon>Apolygus</taxon>
    </lineage>
</organism>
<dbReference type="Proteomes" id="UP000466442">
    <property type="component" value="Unassembled WGS sequence"/>
</dbReference>
<evidence type="ECO:0000256" key="2">
    <source>
        <dbReference type="ARBA" id="ARBA00004123"/>
    </source>
</evidence>
<dbReference type="PANTHER" id="PTHR21646">
    <property type="entry name" value="UBIQUITIN CARBOXYL-TERMINAL HYDROLASE"/>
    <property type="match status" value="1"/>
</dbReference>
<evidence type="ECO:0000313" key="19">
    <source>
        <dbReference type="Proteomes" id="UP000466442"/>
    </source>
</evidence>
<dbReference type="PROSITE" id="PS00972">
    <property type="entry name" value="USP_1"/>
    <property type="match status" value="1"/>
</dbReference>
<feature type="domain" description="USP" evidence="16">
    <location>
        <begin position="154"/>
        <end position="461"/>
    </location>
</feature>
<evidence type="ECO:0000256" key="4">
    <source>
        <dbReference type="ARBA" id="ARBA00022670"/>
    </source>
</evidence>
<dbReference type="InterPro" id="IPR028889">
    <property type="entry name" value="USP"/>
</dbReference>
<evidence type="ECO:0000256" key="7">
    <source>
        <dbReference type="ARBA" id="ARBA00022786"/>
    </source>
</evidence>
<dbReference type="PROSITE" id="PS50235">
    <property type="entry name" value="USP_3"/>
    <property type="match status" value="1"/>
</dbReference>
<reference evidence="18" key="1">
    <citation type="journal article" date="2021" name="Mol. Ecol. Resour.">
        <title>Apolygus lucorum genome provides insights into omnivorousness and mesophyll feeding.</title>
        <authorList>
            <person name="Liu Y."/>
            <person name="Liu H."/>
            <person name="Wang H."/>
            <person name="Huang T."/>
            <person name="Liu B."/>
            <person name="Yang B."/>
            <person name="Yin L."/>
            <person name="Li B."/>
            <person name="Zhang Y."/>
            <person name="Zhang S."/>
            <person name="Jiang F."/>
            <person name="Zhang X."/>
            <person name="Ren Y."/>
            <person name="Wang B."/>
            <person name="Wang S."/>
            <person name="Lu Y."/>
            <person name="Wu K."/>
            <person name="Fan W."/>
            <person name="Wang G."/>
        </authorList>
    </citation>
    <scope>NUCLEOTIDE SEQUENCE</scope>
    <source>
        <strain evidence="18">12Hb</strain>
    </source>
</reference>
<evidence type="ECO:0000256" key="8">
    <source>
        <dbReference type="ARBA" id="ARBA00022801"/>
    </source>
</evidence>
<dbReference type="GO" id="GO:0006508">
    <property type="term" value="P:proteolysis"/>
    <property type="evidence" value="ECO:0007669"/>
    <property type="project" value="UniProtKB-KW"/>
</dbReference>